<dbReference type="InterPro" id="IPR042277">
    <property type="entry name" value="IST1-like"/>
</dbReference>
<proteinExistence type="inferred from homology"/>
<organism evidence="3 4">
    <name type="scientific">Zostera marina</name>
    <name type="common">Eelgrass</name>
    <dbReference type="NCBI Taxonomy" id="29655"/>
    <lineage>
        <taxon>Eukaryota</taxon>
        <taxon>Viridiplantae</taxon>
        <taxon>Streptophyta</taxon>
        <taxon>Embryophyta</taxon>
        <taxon>Tracheophyta</taxon>
        <taxon>Spermatophyta</taxon>
        <taxon>Magnoliopsida</taxon>
        <taxon>Liliopsida</taxon>
        <taxon>Zosteraceae</taxon>
        <taxon>Zostera</taxon>
    </lineage>
</organism>
<dbReference type="Gene3D" id="1.20.1260.60">
    <property type="entry name" value="Vacuolar protein sorting-associated protein Ist1"/>
    <property type="match status" value="1"/>
</dbReference>
<name>A0A0K9Q3E6_ZOSMR</name>
<dbReference type="PANTHER" id="PTHR12161:SF16">
    <property type="entry name" value="REGULATOR OF VPS4 ACTIVITY IN THE MVB PATHWAY PROTEIN"/>
    <property type="match status" value="1"/>
</dbReference>
<sequence>MKKNSRSSAKGTGIMGNFKGRVDSALHKLSGFKSTKLSVVIQNTLSRLVILKNQRRLRCAHGRDDIAQLLLHGHHEIALIRAGNVLIEQNTLELFNIVQSHCDGLLEKYALLKRQRKCPNELKESISDLIFVSSSFEEIPELSHIRSAFSDKFGKEFVRRIVELQEGCMVNDHLINKVRKKEPSSEEKLRMIEEIRLEKKIDFDLAGSSSTEKPSNITMESKKFIADLTRLNQKQATPRITPQATPRITPQATPRITPQVTPRGTPRSTPLNSRNNSIDSSIYVNNNSIITSSKKTYRYGDAPTATYSDYELTASSSMSIMAYMDDPNDTDSSRTPWSSNIYNPNNEVDHAYVLNNAFKSENIRFSKGKLVCHTYDADTEEDKCDKCHHTVLESRKMKWQRFHFKKSSKAILGEVEEKENGSCKNKQVKNSNS</sequence>
<dbReference type="GO" id="GO:0008104">
    <property type="term" value="P:intracellular protein localization"/>
    <property type="evidence" value="ECO:0000318"/>
    <property type="project" value="GO_Central"/>
</dbReference>
<dbReference type="STRING" id="29655.A0A0K9Q3E6"/>
<dbReference type="PANTHER" id="PTHR12161">
    <property type="entry name" value="IST1 FAMILY MEMBER"/>
    <property type="match status" value="1"/>
</dbReference>
<dbReference type="OrthoDB" id="29853at2759"/>
<reference evidence="4" key="1">
    <citation type="journal article" date="2016" name="Nature">
        <title>The genome of the seagrass Zostera marina reveals angiosperm adaptation to the sea.</title>
        <authorList>
            <person name="Olsen J.L."/>
            <person name="Rouze P."/>
            <person name="Verhelst B."/>
            <person name="Lin Y.-C."/>
            <person name="Bayer T."/>
            <person name="Collen J."/>
            <person name="Dattolo E."/>
            <person name="De Paoli E."/>
            <person name="Dittami S."/>
            <person name="Maumus F."/>
            <person name="Michel G."/>
            <person name="Kersting A."/>
            <person name="Lauritano C."/>
            <person name="Lohaus R."/>
            <person name="Toepel M."/>
            <person name="Tonon T."/>
            <person name="Vanneste K."/>
            <person name="Amirebrahimi M."/>
            <person name="Brakel J."/>
            <person name="Bostroem C."/>
            <person name="Chovatia M."/>
            <person name="Grimwood J."/>
            <person name="Jenkins J.W."/>
            <person name="Jueterbock A."/>
            <person name="Mraz A."/>
            <person name="Stam W.T."/>
            <person name="Tice H."/>
            <person name="Bornberg-Bauer E."/>
            <person name="Green P.J."/>
            <person name="Pearson G.A."/>
            <person name="Procaccini G."/>
            <person name="Duarte C.M."/>
            <person name="Schmutz J."/>
            <person name="Reusch T.B.H."/>
            <person name="Van de Peer Y."/>
        </authorList>
    </citation>
    <scope>NUCLEOTIDE SEQUENCE [LARGE SCALE GENOMIC DNA]</scope>
    <source>
        <strain evidence="4">cv. Finnish</strain>
    </source>
</reference>
<keyword evidence="4" id="KW-1185">Reference proteome</keyword>
<dbReference type="Pfam" id="PF03398">
    <property type="entry name" value="Ist1"/>
    <property type="match status" value="1"/>
</dbReference>
<dbReference type="InterPro" id="IPR005061">
    <property type="entry name" value="Ist1"/>
</dbReference>
<accession>A0A0K9Q3E6</accession>
<evidence type="ECO:0000256" key="2">
    <source>
        <dbReference type="SAM" id="MobiDB-lite"/>
    </source>
</evidence>
<feature type="region of interest" description="Disordered" evidence="2">
    <location>
        <begin position="237"/>
        <end position="279"/>
    </location>
</feature>
<evidence type="ECO:0000256" key="1">
    <source>
        <dbReference type="ARBA" id="ARBA00005536"/>
    </source>
</evidence>
<dbReference type="GO" id="GO:0015031">
    <property type="term" value="P:protein transport"/>
    <property type="evidence" value="ECO:0007669"/>
    <property type="project" value="InterPro"/>
</dbReference>
<dbReference type="Proteomes" id="UP000036987">
    <property type="component" value="Unassembled WGS sequence"/>
</dbReference>
<dbReference type="AlphaFoldDB" id="A0A0K9Q3E6"/>
<dbReference type="EMBL" id="LFYR01000129">
    <property type="protein sequence ID" value="KMZ75689.1"/>
    <property type="molecule type" value="Genomic_DNA"/>
</dbReference>
<evidence type="ECO:0000313" key="3">
    <source>
        <dbReference type="EMBL" id="KMZ75689.1"/>
    </source>
</evidence>
<comment type="similarity">
    <text evidence="1">Belongs to the IST1 family.</text>
</comment>
<gene>
    <name evidence="3" type="ORF">ZOSMA_111G00400</name>
</gene>
<evidence type="ECO:0000313" key="4">
    <source>
        <dbReference type="Proteomes" id="UP000036987"/>
    </source>
</evidence>
<dbReference type="FunFam" id="1.20.1260.60:FF:000002">
    <property type="entry name" value="Vacuolar protein sorting-associated protein IST1"/>
    <property type="match status" value="1"/>
</dbReference>
<comment type="caution">
    <text evidence="3">The sequence shown here is derived from an EMBL/GenBank/DDBJ whole genome shotgun (WGS) entry which is preliminary data.</text>
</comment>
<protein>
    <submittedName>
        <fullName evidence="3">Uncharacterized protein</fullName>
    </submittedName>
</protein>